<dbReference type="Gene3D" id="1.10.579.10">
    <property type="entry name" value="DNA Cyclobutane Dipyrimidine Photolyase, subunit A, domain 3"/>
    <property type="match status" value="1"/>
</dbReference>
<comment type="similarity">
    <text evidence="6">Belongs to the DNA photolyase family.</text>
</comment>
<dbReference type="Gene3D" id="3.40.50.620">
    <property type="entry name" value="HUPs"/>
    <property type="match status" value="1"/>
</dbReference>
<dbReference type="Gene3D" id="1.25.40.80">
    <property type="match status" value="1"/>
</dbReference>
<comment type="caution">
    <text evidence="8">The sequence shown here is derived from an EMBL/GenBank/DDBJ whole genome shotgun (WGS) entry which is preliminary data.</text>
</comment>
<feature type="domain" description="Photolyase/cryptochrome alpha/beta" evidence="7">
    <location>
        <begin position="3"/>
        <end position="132"/>
    </location>
</feature>
<dbReference type="InterPro" id="IPR036155">
    <property type="entry name" value="Crypto/Photolyase_N_sf"/>
</dbReference>
<dbReference type="AlphaFoldDB" id="A0A9X3MXH0"/>
<evidence type="ECO:0000259" key="7">
    <source>
        <dbReference type="PROSITE" id="PS51645"/>
    </source>
</evidence>
<dbReference type="PANTHER" id="PTHR11455:SF9">
    <property type="entry name" value="CRYPTOCHROME CIRCADIAN CLOCK 5 ISOFORM X1"/>
    <property type="match status" value="1"/>
</dbReference>
<accession>A0A9X3MXH0</accession>
<feature type="binding site" evidence="4">
    <location>
        <begin position="253"/>
        <end position="260"/>
    </location>
    <ligand>
        <name>FAD</name>
        <dbReference type="ChEBI" id="CHEBI:57692"/>
    </ligand>
</feature>
<feature type="site" description="Electron transfer via tryptophanyl radical" evidence="5">
    <location>
        <position position="284"/>
    </location>
</feature>
<dbReference type="GO" id="GO:0071949">
    <property type="term" value="F:FAD binding"/>
    <property type="evidence" value="ECO:0007669"/>
    <property type="project" value="TreeGrafter"/>
</dbReference>
<evidence type="ECO:0000256" key="2">
    <source>
        <dbReference type="ARBA" id="ARBA00022827"/>
    </source>
</evidence>
<feature type="site" description="Electron transfer via tryptophanyl radical" evidence="5">
    <location>
        <position position="360"/>
    </location>
</feature>
<dbReference type="InterPro" id="IPR014729">
    <property type="entry name" value="Rossmann-like_a/b/a_fold"/>
</dbReference>
<dbReference type="GO" id="GO:0006950">
    <property type="term" value="P:response to stress"/>
    <property type="evidence" value="ECO:0007669"/>
    <property type="project" value="UniProtKB-ARBA"/>
</dbReference>
<dbReference type="GO" id="GO:0003677">
    <property type="term" value="F:DNA binding"/>
    <property type="evidence" value="ECO:0007669"/>
    <property type="project" value="TreeGrafter"/>
</dbReference>
<evidence type="ECO:0000256" key="5">
    <source>
        <dbReference type="PIRSR" id="PIRSR602081-2"/>
    </source>
</evidence>
<proteinExistence type="inferred from homology"/>
<dbReference type="InterPro" id="IPR006050">
    <property type="entry name" value="DNA_photolyase_N"/>
</dbReference>
<dbReference type="Pfam" id="PF03441">
    <property type="entry name" value="FAD_binding_7"/>
    <property type="match status" value="1"/>
</dbReference>
<dbReference type="InterPro" id="IPR002081">
    <property type="entry name" value="Cryptochrome/DNA_photolyase_1"/>
</dbReference>
<feature type="site" description="Electron transfer via tryptophanyl radical" evidence="5">
    <location>
        <position position="337"/>
    </location>
</feature>
<dbReference type="Pfam" id="PF00875">
    <property type="entry name" value="DNA_photolyase"/>
    <property type="match status" value="1"/>
</dbReference>
<feature type="binding site" evidence="4">
    <location>
        <begin position="223"/>
        <end position="227"/>
    </location>
    <ligand>
        <name>FAD</name>
        <dbReference type="ChEBI" id="CHEBI:57692"/>
    </ligand>
</feature>
<protein>
    <submittedName>
        <fullName evidence="8">DNA photolyase family protein</fullName>
    </submittedName>
</protein>
<keyword evidence="9" id="KW-1185">Reference proteome</keyword>
<evidence type="ECO:0000256" key="3">
    <source>
        <dbReference type="ARBA" id="ARBA00022991"/>
    </source>
</evidence>
<evidence type="ECO:0000256" key="1">
    <source>
        <dbReference type="ARBA" id="ARBA00022630"/>
    </source>
</evidence>
<evidence type="ECO:0000313" key="9">
    <source>
        <dbReference type="Proteomes" id="UP001149140"/>
    </source>
</evidence>
<sequence length="440" mass="50270">MPSTALVWFRRDLRVHDHPPLRAALDAHDLVVPVFVLDDRLLLGRHASGSRTRFMLECLTDLRAALRQRGGDLVIARGTPEQELRKLASQCDATAVYFASDASPFAMRRDQRVEAALREVGVEPRRTPGNFVADIGKPKPYAVFTPFWRAWKELPRRELHGAPRVVPIPAQLRAGELPDLKLQDLVPDPLKGGETEGRKRMHAWLRDGIDTYAQHHDRVSGGTSMLSPYLHFGCISARELEAKAGRHDAYTRQLAWRDFYAHVLLHNPGNARHAYRKELDDIEWDGSDEHFDAWREGRTGYPIVDAGMRELKATGWMHNRARLITACFLVKDLHIDWRQGERHFMQLLLDGDEANNNGNWQWISSVGVDPAPVTRRLYNPMLQQERHDPEGTYVRRWVPELSDVPLNQLAKPWEAGHEAPIVDHAVERRRTLDAYAAARS</sequence>
<dbReference type="PROSITE" id="PS00394">
    <property type="entry name" value="DNA_PHOTOLYASES_1_1"/>
    <property type="match status" value="1"/>
</dbReference>
<dbReference type="PRINTS" id="PR00147">
    <property type="entry name" value="DNAPHOTLYASE"/>
</dbReference>
<reference evidence="8" key="1">
    <citation type="submission" date="2022-10" db="EMBL/GenBank/DDBJ databases">
        <title>The WGS of Solirubrobacter ginsenosidimutans DSM 21036.</title>
        <authorList>
            <person name="Jiang Z."/>
        </authorList>
    </citation>
    <scope>NUCLEOTIDE SEQUENCE</scope>
    <source>
        <strain evidence="8">DSM 21036</strain>
    </source>
</reference>
<dbReference type="EMBL" id="JAPDOD010000035">
    <property type="protein sequence ID" value="MDA0164524.1"/>
    <property type="molecule type" value="Genomic_DNA"/>
</dbReference>
<dbReference type="SUPFAM" id="SSF52425">
    <property type="entry name" value="Cryptochrome/photolyase, N-terminal domain"/>
    <property type="match status" value="1"/>
</dbReference>
<keyword evidence="1 4" id="KW-0285">Flavoprotein</keyword>
<dbReference type="GO" id="GO:0003904">
    <property type="term" value="F:deoxyribodipyrimidine photo-lyase activity"/>
    <property type="evidence" value="ECO:0007669"/>
    <property type="project" value="TreeGrafter"/>
</dbReference>
<feature type="binding site" evidence="4">
    <location>
        <begin position="350"/>
        <end position="352"/>
    </location>
    <ligand>
        <name>FAD</name>
        <dbReference type="ChEBI" id="CHEBI:57692"/>
    </ligand>
</feature>
<feature type="binding site" evidence="4">
    <location>
        <position position="250"/>
    </location>
    <ligand>
        <name>FAD</name>
        <dbReference type="ChEBI" id="CHEBI:57692"/>
    </ligand>
</feature>
<dbReference type="PANTHER" id="PTHR11455">
    <property type="entry name" value="CRYPTOCHROME"/>
    <property type="match status" value="1"/>
</dbReference>
<dbReference type="InterPro" id="IPR018394">
    <property type="entry name" value="DNA_photolyase_1_CS_C"/>
</dbReference>
<evidence type="ECO:0000256" key="4">
    <source>
        <dbReference type="PIRSR" id="PIRSR602081-1"/>
    </source>
</evidence>
<keyword evidence="2 4" id="KW-0274">FAD</keyword>
<keyword evidence="3 6" id="KW-0157">Chromophore</keyword>
<name>A0A9X3MXH0_9ACTN</name>
<gene>
    <name evidence="8" type="ORF">OM076_29910</name>
</gene>
<dbReference type="GO" id="GO:0006139">
    <property type="term" value="P:nucleobase-containing compound metabolic process"/>
    <property type="evidence" value="ECO:0007669"/>
    <property type="project" value="UniProtKB-ARBA"/>
</dbReference>
<dbReference type="GO" id="GO:0009416">
    <property type="term" value="P:response to light stimulus"/>
    <property type="evidence" value="ECO:0007669"/>
    <property type="project" value="TreeGrafter"/>
</dbReference>
<organism evidence="8 9">
    <name type="scientific">Solirubrobacter ginsenosidimutans</name>
    <dbReference type="NCBI Taxonomy" id="490573"/>
    <lineage>
        <taxon>Bacteria</taxon>
        <taxon>Bacillati</taxon>
        <taxon>Actinomycetota</taxon>
        <taxon>Thermoleophilia</taxon>
        <taxon>Solirubrobacterales</taxon>
        <taxon>Solirubrobacteraceae</taxon>
        <taxon>Solirubrobacter</taxon>
    </lineage>
</organism>
<dbReference type="InterPro" id="IPR036134">
    <property type="entry name" value="Crypto/Photolyase_FAD-like_sf"/>
</dbReference>
<comment type="cofactor">
    <cofactor evidence="4">
        <name>FAD</name>
        <dbReference type="ChEBI" id="CHEBI:57692"/>
    </cofactor>
    <text evidence="4">Binds 1 FAD per subunit.</text>
</comment>
<evidence type="ECO:0000256" key="6">
    <source>
        <dbReference type="RuleBase" id="RU004182"/>
    </source>
</evidence>
<dbReference type="SUPFAM" id="SSF48173">
    <property type="entry name" value="Cryptochrome/photolyase FAD-binding domain"/>
    <property type="match status" value="1"/>
</dbReference>
<feature type="binding site" evidence="4">
    <location>
        <position position="212"/>
    </location>
    <ligand>
        <name>FAD</name>
        <dbReference type="ChEBI" id="CHEBI:57692"/>
    </ligand>
</feature>
<evidence type="ECO:0000313" key="8">
    <source>
        <dbReference type="EMBL" id="MDA0164524.1"/>
    </source>
</evidence>
<dbReference type="PROSITE" id="PS51645">
    <property type="entry name" value="PHR_CRY_ALPHA_BETA"/>
    <property type="match status" value="1"/>
</dbReference>
<dbReference type="Proteomes" id="UP001149140">
    <property type="component" value="Unassembled WGS sequence"/>
</dbReference>
<dbReference type="RefSeq" id="WP_270043778.1">
    <property type="nucleotide sequence ID" value="NZ_JAPDOD010000035.1"/>
</dbReference>
<dbReference type="InterPro" id="IPR005101">
    <property type="entry name" value="Cryptochr/Photolyase_FAD-bd"/>
</dbReference>